<dbReference type="SUPFAM" id="SSF75005">
    <property type="entry name" value="Arabinanase/levansucrase/invertase"/>
    <property type="match status" value="1"/>
</dbReference>
<organism evidence="1 2">
    <name type="scientific">Mucilaginibacter boryungensis</name>
    <dbReference type="NCBI Taxonomy" id="768480"/>
    <lineage>
        <taxon>Bacteria</taxon>
        <taxon>Pseudomonadati</taxon>
        <taxon>Bacteroidota</taxon>
        <taxon>Sphingobacteriia</taxon>
        <taxon>Sphingobacteriales</taxon>
        <taxon>Sphingobacteriaceae</taxon>
        <taxon>Mucilaginibacter</taxon>
    </lineage>
</organism>
<dbReference type="Gene3D" id="2.115.10.20">
    <property type="entry name" value="Glycosyl hydrolase domain, family 43"/>
    <property type="match status" value="1"/>
</dbReference>
<dbReference type="InterPro" id="IPR023296">
    <property type="entry name" value="Glyco_hydro_beta-prop_sf"/>
</dbReference>
<dbReference type="CDD" id="cd08994">
    <property type="entry name" value="GH43_62_32_68_117_130-like"/>
    <property type="match status" value="1"/>
</dbReference>
<gene>
    <name evidence="1" type="ORF">IRJ18_09385</name>
</gene>
<proteinExistence type="predicted"/>
<dbReference type="RefSeq" id="WP_194105922.1">
    <property type="nucleotide sequence ID" value="NZ_JADFFM010000001.1"/>
</dbReference>
<comment type="caution">
    <text evidence="1">The sequence shown here is derived from an EMBL/GenBank/DDBJ whole genome shotgun (WGS) entry which is preliminary data.</text>
</comment>
<dbReference type="EMBL" id="JADFFM010000001">
    <property type="protein sequence ID" value="MBE9666572.1"/>
    <property type="molecule type" value="Genomic_DNA"/>
</dbReference>
<dbReference type="GO" id="GO:0016787">
    <property type="term" value="F:hydrolase activity"/>
    <property type="evidence" value="ECO:0007669"/>
    <property type="project" value="UniProtKB-KW"/>
</dbReference>
<keyword evidence="2" id="KW-1185">Reference proteome</keyword>
<keyword evidence="1" id="KW-0378">Hydrolase</keyword>
<protein>
    <submittedName>
        <fullName evidence="1">Glycoside hydrolase family protein</fullName>
    </submittedName>
</protein>
<name>A0ABR9XGS5_9SPHI</name>
<sequence>MKICRILLLPVLFTLMLINTRAQSLKDAMQPAIKNAGFKMDGYILWCSTIIKVGNTYHMFASRWPEQYGLGGWTTYSEIVRATSDNIYGPYKFQEVVIEKRPGAWDKERAHNPKIVKAGDIYVLYYISTANKTGYAWSKSITGPWTRSDAEVMPFSNPAPLVRSDGSIYVFGRKAVNNTRMAQAYTAPAWNGKYTMVRGNENLLPDNNQLEDPTIWWAQNQYNVILTDFAGTLTGTTKAGAQYASVDGINYKAVSKEPVFTKTVTYDDGSTQTFKRRERPFVYTNDKGEVIAFFTACLTEDGKSWVVVNPVKNYVPPKIK</sequence>
<accession>A0ABR9XGS5</accession>
<dbReference type="Proteomes" id="UP000632774">
    <property type="component" value="Unassembled WGS sequence"/>
</dbReference>
<reference evidence="1 2" key="1">
    <citation type="submission" date="2020-10" db="EMBL/GenBank/DDBJ databases">
        <title>Mucilaginibacter mali sp. nov., isolated from rhizosphere soil of apple orchard.</title>
        <authorList>
            <person name="Lee J.-S."/>
            <person name="Kim H.S."/>
            <person name="Kim J.-S."/>
        </authorList>
    </citation>
    <scope>NUCLEOTIDE SEQUENCE [LARGE SCALE GENOMIC DNA]</scope>
    <source>
        <strain evidence="1 2">KCTC 23157</strain>
    </source>
</reference>
<evidence type="ECO:0000313" key="1">
    <source>
        <dbReference type="EMBL" id="MBE9666572.1"/>
    </source>
</evidence>
<evidence type="ECO:0000313" key="2">
    <source>
        <dbReference type="Proteomes" id="UP000632774"/>
    </source>
</evidence>